<evidence type="ECO:0000313" key="2">
    <source>
        <dbReference type="Proteomes" id="UP000642070"/>
    </source>
</evidence>
<reference evidence="1" key="2">
    <citation type="submission" date="2020-09" db="EMBL/GenBank/DDBJ databases">
        <authorList>
            <person name="Sun Q."/>
            <person name="Ohkuma M."/>
        </authorList>
    </citation>
    <scope>NUCLEOTIDE SEQUENCE</scope>
    <source>
        <strain evidence="1">JCM 19831</strain>
    </source>
</reference>
<name>A0A917X5Q7_9ACTN</name>
<proteinExistence type="predicted"/>
<evidence type="ECO:0000313" key="1">
    <source>
        <dbReference type="EMBL" id="GGM71324.1"/>
    </source>
</evidence>
<dbReference type="Proteomes" id="UP000642070">
    <property type="component" value="Unassembled WGS sequence"/>
</dbReference>
<protein>
    <submittedName>
        <fullName evidence="1">Uncharacterized protein</fullName>
    </submittedName>
</protein>
<comment type="caution">
    <text evidence="1">The sequence shown here is derived from an EMBL/GenBank/DDBJ whole genome shotgun (WGS) entry which is preliminary data.</text>
</comment>
<dbReference type="AlphaFoldDB" id="A0A917X5Q7"/>
<dbReference type="EMBL" id="BMPI01000062">
    <property type="protein sequence ID" value="GGM71324.1"/>
    <property type="molecule type" value="Genomic_DNA"/>
</dbReference>
<reference evidence="1" key="1">
    <citation type="journal article" date="2014" name="Int. J. Syst. Evol. Microbiol.">
        <title>Complete genome sequence of Corynebacterium casei LMG S-19264T (=DSM 44701T), isolated from a smear-ripened cheese.</title>
        <authorList>
            <consortium name="US DOE Joint Genome Institute (JGI-PGF)"/>
            <person name="Walter F."/>
            <person name="Albersmeier A."/>
            <person name="Kalinowski J."/>
            <person name="Ruckert C."/>
        </authorList>
    </citation>
    <scope>NUCLEOTIDE SEQUENCE</scope>
    <source>
        <strain evidence="1">JCM 19831</strain>
    </source>
</reference>
<sequence>MVEHGWLQRDEVGEDVAFVGLPVLLACLWGTVETLAEFLPNLV</sequence>
<organism evidence="1 2">
    <name type="scientific">Dactylosporangium sucinum</name>
    <dbReference type="NCBI Taxonomy" id="1424081"/>
    <lineage>
        <taxon>Bacteria</taxon>
        <taxon>Bacillati</taxon>
        <taxon>Actinomycetota</taxon>
        <taxon>Actinomycetes</taxon>
        <taxon>Micromonosporales</taxon>
        <taxon>Micromonosporaceae</taxon>
        <taxon>Dactylosporangium</taxon>
    </lineage>
</organism>
<keyword evidence="2" id="KW-1185">Reference proteome</keyword>
<gene>
    <name evidence="1" type="ORF">GCM10007977_086480</name>
</gene>
<accession>A0A917X5Q7</accession>